<evidence type="ECO:0000313" key="7">
    <source>
        <dbReference type="EMBL" id="GGN51778.1"/>
    </source>
</evidence>
<reference evidence="7" key="2">
    <citation type="submission" date="2020-09" db="EMBL/GenBank/DDBJ databases">
        <authorList>
            <person name="Sun Q."/>
            <person name="Ohkuma M."/>
        </authorList>
    </citation>
    <scope>NUCLEOTIDE SEQUENCE</scope>
    <source>
        <strain evidence="7">JCM 17251</strain>
    </source>
</reference>
<dbReference type="RefSeq" id="WP_229782540.1">
    <property type="nucleotide sequence ID" value="NZ_BMOS01000003.1"/>
</dbReference>
<dbReference type="Pfam" id="PF07687">
    <property type="entry name" value="M20_dimer"/>
    <property type="match status" value="1"/>
</dbReference>
<organism evidence="7 8">
    <name type="scientific">Oceanobacillus indicireducens</name>
    <dbReference type="NCBI Taxonomy" id="1004261"/>
    <lineage>
        <taxon>Bacteria</taxon>
        <taxon>Bacillati</taxon>
        <taxon>Bacillota</taxon>
        <taxon>Bacilli</taxon>
        <taxon>Bacillales</taxon>
        <taxon>Bacillaceae</taxon>
        <taxon>Oceanobacillus</taxon>
    </lineage>
</organism>
<sequence length="391" mass="42284">MKEISTRDVRQYLTSNKEKLKAELIELVRAESPSHEKSALLACERTIKRIFSGHFGDRFTVETFQMEETGNHLKYEIPEQPGPRILFLSHYDTVWGKGELPVVEKKGKIYGPGIFDMKAGLLCSIWAVKALLETKGELTFSPVFLFTADEEIGSLTSKEIIETTAKTCDAVFVMEPPTPRSHALKLERKGVGEYTITATGKSAHAGNHHEDGVSAILEMSKIIQKLEGLTDYKKGTTINVGKINGGSVSNVIPEKAKIEVDFRVKNSGEAKRIEAAIESLSVSHPEIDLVIEGGLNRPPLEKTTGNLALFALAKQAGKKLGIKVKGASAGGGSDGNFTSALGIPTLDGLGIPGGGPHARNEHIKFEHFPGKCALVAVTCELLSKKKGEVIS</sequence>
<keyword evidence="3" id="KW-0378">Hydrolase</keyword>
<feature type="domain" description="Peptidase M20 dimerisation" evidence="6">
    <location>
        <begin position="187"/>
        <end position="281"/>
    </location>
</feature>
<dbReference type="PROSITE" id="PS00758">
    <property type="entry name" value="ARGE_DAPE_CPG2_1"/>
    <property type="match status" value="1"/>
</dbReference>
<evidence type="ECO:0000259" key="6">
    <source>
        <dbReference type="Pfam" id="PF07687"/>
    </source>
</evidence>
<dbReference type="GO" id="GO:0016787">
    <property type="term" value="F:hydrolase activity"/>
    <property type="evidence" value="ECO:0007669"/>
    <property type="project" value="UniProtKB-KW"/>
</dbReference>
<comment type="cofactor">
    <cofactor evidence="1">
        <name>Zn(2+)</name>
        <dbReference type="ChEBI" id="CHEBI:29105"/>
    </cofactor>
</comment>
<evidence type="ECO:0000313" key="8">
    <source>
        <dbReference type="Proteomes" id="UP000624041"/>
    </source>
</evidence>
<evidence type="ECO:0000256" key="2">
    <source>
        <dbReference type="ARBA" id="ARBA00022723"/>
    </source>
</evidence>
<dbReference type="Pfam" id="PF01546">
    <property type="entry name" value="Peptidase_M20"/>
    <property type="match status" value="1"/>
</dbReference>
<feature type="active site" evidence="5">
    <location>
        <position position="92"/>
    </location>
</feature>
<dbReference type="PANTHER" id="PTHR43808">
    <property type="entry name" value="ACETYLORNITHINE DEACETYLASE"/>
    <property type="match status" value="1"/>
</dbReference>
<dbReference type="InterPro" id="IPR001261">
    <property type="entry name" value="ArgE/DapE_CS"/>
</dbReference>
<dbReference type="PANTHER" id="PTHR43808:SF9">
    <property type="entry name" value="BLL0789 PROTEIN"/>
    <property type="match status" value="1"/>
</dbReference>
<keyword evidence="2" id="KW-0479">Metal-binding</keyword>
<dbReference type="InterPro" id="IPR017150">
    <property type="entry name" value="Pept_M20_glutamate_carboxypep"/>
</dbReference>
<dbReference type="GO" id="GO:0046872">
    <property type="term" value="F:metal ion binding"/>
    <property type="evidence" value="ECO:0007669"/>
    <property type="project" value="UniProtKB-KW"/>
</dbReference>
<dbReference type="CDD" id="cd03885">
    <property type="entry name" value="M20_CPDG2"/>
    <property type="match status" value="1"/>
</dbReference>
<dbReference type="Gene3D" id="3.30.70.360">
    <property type="match status" value="1"/>
</dbReference>
<keyword evidence="4" id="KW-0862">Zinc</keyword>
<dbReference type="InterPro" id="IPR050072">
    <property type="entry name" value="Peptidase_M20A"/>
</dbReference>
<dbReference type="AlphaFoldDB" id="A0A918CZL2"/>
<feature type="active site" description="Proton acceptor" evidence="5">
    <location>
        <position position="150"/>
    </location>
</feature>
<dbReference type="PIRSF" id="PIRSF037238">
    <property type="entry name" value="Carboxypeptidase_G2"/>
    <property type="match status" value="1"/>
</dbReference>
<reference evidence="7" key="1">
    <citation type="journal article" date="2014" name="Int. J. Syst. Evol. Microbiol.">
        <title>Complete genome sequence of Corynebacterium casei LMG S-19264T (=DSM 44701T), isolated from a smear-ripened cheese.</title>
        <authorList>
            <consortium name="US DOE Joint Genome Institute (JGI-PGF)"/>
            <person name="Walter F."/>
            <person name="Albersmeier A."/>
            <person name="Kalinowski J."/>
            <person name="Ruckert C."/>
        </authorList>
    </citation>
    <scope>NUCLEOTIDE SEQUENCE</scope>
    <source>
        <strain evidence="7">JCM 17251</strain>
    </source>
</reference>
<dbReference type="Proteomes" id="UP000624041">
    <property type="component" value="Unassembled WGS sequence"/>
</dbReference>
<keyword evidence="8" id="KW-1185">Reference proteome</keyword>
<comment type="caution">
    <text evidence="7">The sequence shown here is derived from an EMBL/GenBank/DDBJ whole genome shotgun (WGS) entry which is preliminary data.</text>
</comment>
<dbReference type="SUPFAM" id="SSF53187">
    <property type="entry name" value="Zn-dependent exopeptidases"/>
    <property type="match status" value="1"/>
</dbReference>
<dbReference type="InterPro" id="IPR036264">
    <property type="entry name" value="Bact_exopeptidase_dim_dom"/>
</dbReference>
<dbReference type="InterPro" id="IPR011650">
    <property type="entry name" value="Peptidase_M20_dimer"/>
</dbReference>
<gene>
    <name evidence="7" type="ORF">GCM10007971_06610</name>
</gene>
<accession>A0A918CZL2</accession>
<evidence type="ECO:0000256" key="1">
    <source>
        <dbReference type="ARBA" id="ARBA00001947"/>
    </source>
</evidence>
<evidence type="ECO:0000256" key="3">
    <source>
        <dbReference type="ARBA" id="ARBA00022801"/>
    </source>
</evidence>
<name>A0A918CZL2_9BACI</name>
<proteinExistence type="predicted"/>
<dbReference type="Gene3D" id="3.40.630.10">
    <property type="entry name" value="Zn peptidases"/>
    <property type="match status" value="1"/>
</dbReference>
<evidence type="ECO:0000256" key="5">
    <source>
        <dbReference type="PIRSR" id="PIRSR037238-1"/>
    </source>
</evidence>
<protein>
    <submittedName>
        <fullName evidence="7">Peptidase M20</fullName>
    </submittedName>
</protein>
<dbReference type="InterPro" id="IPR002933">
    <property type="entry name" value="Peptidase_M20"/>
</dbReference>
<evidence type="ECO:0000256" key="4">
    <source>
        <dbReference type="ARBA" id="ARBA00022833"/>
    </source>
</evidence>
<dbReference type="SUPFAM" id="SSF55031">
    <property type="entry name" value="Bacterial exopeptidase dimerisation domain"/>
    <property type="match status" value="1"/>
</dbReference>
<dbReference type="EMBL" id="BMOS01000003">
    <property type="protein sequence ID" value="GGN51778.1"/>
    <property type="molecule type" value="Genomic_DNA"/>
</dbReference>